<proteinExistence type="predicted"/>
<dbReference type="Proteomes" id="UP001221898">
    <property type="component" value="Unassembled WGS sequence"/>
</dbReference>
<evidence type="ECO:0000313" key="3">
    <source>
        <dbReference type="Proteomes" id="UP001221898"/>
    </source>
</evidence>
<comment type="caution">
    <text evidence="2">The sequence shown here is derived from an EMBL/GenBank/DDBJ whole genome shotgun (WGS) entry which is preliminary data.</text>
</comment>
<evidence type="ECO:0000256" key="1">
    <source>
        <dbReference type="SAM" id="MobiDB-lite"/>
    </source>
</evidence>
<reference evidence="2" key="1">
    <citation type="journal article" date="2023" name="Science">
        <title>Genome structures resolve the early diversification of teleost fishes.</title>
        <authorList>
            <person name="Parey E."/>
            <person name="Louis A."/>
            <person name="Montfort J."/>
            <person name="Bouchez O."/>
            <person name="Roques C."/>
            <person name="Iampietro C."/>
            <person name="Lluch J."/>
            <person name="Castinel A."/>
            <person name="Donnadieu C."/>
            <person name="Desvignes T."/>
            <person name="Floi Bucao C."/>
            <person name="Jouanno E."/>
            <person name="Wen M."/>
            <person name="Mejri S."/>
            <person name="Dirks R."/>
            <person name="Jansen H."/>
            <person name="Henkel C."/>
            <person name="Chen W.J."/>
            <person name="Zahm M."/>
            <person name="Cabau C."/>
            <person name="Klopp C."/>
            <person name="Thompson A.W."/>
            <person name="Robinson-Rechavi M."/>
            <person name="Braasch I."/>
            <person name="Lecointre G."/>
            <person name="Bobe J."/>
            <person name="Postlethwait J.H."/>
            <person name="Berthelot C."/>
            <person name="Roest Crollius H."/>
            <person name="Guiguen Y."/>
        </authorList>
    </citation>
    <scope>NUCLEOTIDE SEQUENCE</scope>
    <source>
        <strain evidence="2">NC1722</strain>
    </source>
</reference>
<dbReference type="AlphaFoldDB" id="A0AAD7RBV7"/>
<protein>
    <submittedName>
        <fullName evidence="2">Uncharacterized protein</fullName>
    </submittedName>
</protein>
<keyword evidence="3" id="KW-1185">Reference proteome</keyword>
<name>A0AAD7RBV7_9TELE</name>
<evidence type="ECO:0000313" key="2">
    <source>
        <dbReference type="EMBL" id="KAJ8377416.1"/>
    </source>
</evidence>
<dbReference type="EMBL" id="JAINUG010000355">
    <property type="protein sequence ID" value="KAJ8377416.1"/>
    <property type="molecule type" value="Genomic_DNA"/>
</dbReference>
<organism evidence="2 3">
    <name type="scientific">Aldrovandia affinis</name>
    <dbReference type="NCBI Taxonomy" id="143900"/>
    <lineage>
        <taxon>Eukaryota</taxon>
        <taxon>Metazoa</taxon>
        <taxon>Chordata</taxon>
        <taxon>Craniata</taxon>
        <taxon>Vertebrata</taxon>
        <taxon>Euteleostomi</taxon>
        <taxon>Actinopterygii</taxon>
        <taxon>Neopterygii</taxon>
        <taxon>Teleostei</taxon>
        <taxon>Notacanthiformes</taxon>
        <taxon>Halosauridae</taxon>
        <taxon>Aldrovandia</taxon>
    </lineage>
</organism>
<accession>A0AAD7RBV7</accession>
<gene>
    <name evidence="2" type="ORF">AAFF_G00260760</name>
</gene>
<sequence>MEVSPLEVRPVQTLHHNAPFCSAKTEDRAQLSRQAVLPGRVFLVSLGSGVGGSRRQRVSLSLRNVTTWQTLGRPRCLCWQFAVIPGLGDSGGWLLFSPSDSGWLSCTVSLWRDSREGRGGSTHLEQVSLPVPRPSSTESSSIGTALRGMQCGAFNKPHKLQKKA</sequence>
<feature type="region of interest" description="Disordered" evidence="1">
    <location>
        <begin position="117"/>
        <end position="142"/>
    </location>
</feature>